<dbReference type="HOGENOM" id="CLU_065389_3_0_1"/>
<dbReference type="PANTHER" id="PTHR28180:SF2">
    <property type="entry name" value="PEROXISOMAL PROTEIN 2"/>
    <property type="match status" value="1"/>
</dbReference>
<name>A5DSV0_LODEL</name>
<feature type="compositionally biased region" description="Polar residues" evidence="1">
    <location>
        <begin position="173"/>
        <end position="190"/>
    </location>
</feature>
<sequence>MTVLTPERLLRLAYHYPDLHDTWFLMATATLLELNLTDDIPAILHFALRQQLLDFCSDEEMIVQNEYMLKLAEDSILSSQRCVKMYPTGVKLPDILIPYTYYKKIPLTFKYTNGEDVRRKQQLIVDQMKEVSLKLASMVGLPKVINALTILKSATPSRLVDDSNKRGLEINIVTNGEQKLTNENGTGHTASSTSSSSPSPSPSPTMTKNTLVGSITTDSVNAKQVKSNLISGSKLWNTVFSNLLSEKIRKQMLNAYPDLWYYVNNHIYAYLLGYNKILTDKKTSLVLVACLVPQETNPQLKGYLKGALNNGATKDEVMSTRNLAIKICDWNEHTWKEGIESVPKL</sequence>
<dbReference type="OrthoDB" id="5537330at2759"/>
<evidence type="ECO:0000313" key="3">
    <source>
        <dbReference type="Proteomes" id="UP000001996"/>
    </source>
</evidence>
<feature type="region of interest" description="Disordered" evidence="1">
    <location>
        <begin position="173"/>
        <end position="210"/>
    </location>
</feature>
<proteinExistence type="predicted"/>
<accession>A5DSV0</accession>
<organism evidence="2 3">
    <name type="scientific">Lodderomyces elongisporus (strain ATCC 11503 / CBS 2605 / JCM 1781 / NBRC 1676 / NRRL YB-4239)</name>
    <name type="common">Yeast</name>
    <name type="synonym">Saccharomyces elongisporus</name>
    <dbReference type="NCBI Taxonomy" id="379508"/>
    <lineage>
        <taxon>Eukaryota</taxon>
        <taxon>Fungi</taxon>
        <taxon>Dikarya</taxon>
        <taxon>Ascomycota</taxon>
        <taxon>Saccharomycotina</taxon>
        <taxon>Pichiomycetes</taxon>
        <taxon>Debaryomycetaceae</taxon>
        <taxon>Candida/Lodderomyces clade</taxon>
        <taxon>Lodderomyces</taxon>
    </lineage>
</organism>
<dbReference type="SUPFAM" id="SSF69118">
    <property type="entry name" value="AhpD-like"/>
    <property type="match status" value="1"/>
</dbReference>
<dbReference type="FunCoup" id="A5DSV0">
    <property type="interactions" value="6"/>
</dbReference>
<dbReference type="InParanoid" id="A5DSV0"/>
<gene>
    <name evidence="2" type="ORF">LELG_00436</name>
</gene>
<dbReference type="OMA" id="PKSINAM"/>
<protein>
    <recommendedName>
        <fullName evidence="4">Carboxymuconolactone decarboxylase-like domain-containing protein</fullName>
    </recommendedName>
</protein>
<evidence type="ECO:0000256" key="1">
    <source>
        <dbReference type="SAM" id="MobiDB-lite"/>
    </source>
</evidence>
<evidence type="ECO:0008006" key="4">
    <source>
        <dbReference type="Google" id="ProtNLM"/>
    </source>
</evidence>
<keyword evidence="3" id="KW-1185">Reference proteome</keyword>
<dbReference type="Gene3D" id="1.20.1290.10">
    <property type="entry name" value="AhpD-like"/>
    <property type="match status" value="1"/>
</dbReference>
<dbReference type="eggNOG" id="ENOG502RCP9">
    <property type="taxonomic scope" value="Eukaryota"/>
</dbReference>
<dbReference type="GeneID" id="5235973"/>
<reference evidence="2 3" key="1">
    <citation type="journal article" date="2009" name="Nature">
        <title>Evolution of pathogenicity and sexual reproduction in eight Candida genomes.</title>
        <authorList>
            <person name="Butler G."/>
            <person name="Rasmussen M.D."/>
            <person name="Lin M.F."/>
            <person name="Santos M.A."/>
            <person name="Sakthikumar S."/>
            <person name="Munro C.A."/>
            <person name="Rheinbay E."/>
            <person name="Grabherr M."/>
            <person name="Forche A."/>
            <person name="Reedy J.L."/>
            <person name="Agrafioti I."/>
            <person name="Arnaud M.B."/>
            <person name="Bates S."/>
            <person name="Brown A.J."/>
            <person name="Brunke S."/>
            <person name="Costanzo M.C."/>
            <person name="Fitzpatrick D.A."/>
            <person name="de Groot P.W."/>
            <person name="Harris D."/>
            <person name="Hoyer L.L."/>
            <person name="Hube B."/>
            <person name="Klis F.M."/>
            <person name="Kodira C."/>
            <person name="Lennard N."/>
            <person name="Logue M.E."/>
            <person name="Martin R."/>
            <person name="Neiman A.M."/>
            <person name="Nikolaou E."/>
            <person name="Quail M.A."/>
            <person name="Quinn J."/>
            <person name="Santos M.C."/>
            <person name="Schmitzberger F.F."/>
            <person name="Sherlock G."/>
            <person name="Shah P."/>
            <person name="Silverstein K.A."/>
            <person name="Skrzypek M.S."/>
            <person name="Soll D."/>
            <person name="Staggs R."/>
            <person name="Stansfield I."/>
            <person name="Stumpf M.P."/>
            <person name="Sudbery P.E."/>
            <person name="Srikantha T."/>
            <person name="Zeng Q."/>
            <person name="Berman J."/>
            <person name="Berriman M."/>
            <person name="Heitman J."/>
            <person name="Gow N.A."/>
            <person name="Lorenz M.C."/>
            <person name="Birren B.W."/>
            <person name="Kellis M."/>
            <person name="Cuomo C.A."/>
        </authorList>
    </citation>
    <scope>NUCLEOTIDE SEQUENCE [LARGE SCALE GENOMIC DNA]</scope>
    <source>
        <strain evidence="3">ATCC 11503 / BCRC 21390 / CBS 2605 / JCM 1781 / NBRC 1676 / NRRL YB-4239</strain>
    </source>
</reference>
<dbReference type="AlphaFoldDB" id="A5DSV0"/>
<dbReference type="PANTHER" id="PTHR28180">
    <property type="entry name" value="CONSERVED MITOCHONDRIAL PROTEIN-RELATED"/>
    <property type="match status" value="1"/>
</dbReference>
<evidence type="ECO:0000313" key="2">
    <source>
        <dbReference type="EMBL" id="EDK42258.1"/>
    </source>
</evidence>
<dbReference type="InterPro" id="IPR029032">
    <property type="entry name" value="AhpD-like"/>
</dbReference>
<dbReference type="Proteomes" id="UP000001996">
    <property type="component" value="Unassembled WGS sequence"/>
</dbReference>
<dbReference type="KEGG" id="lel:PVL30_000426"/>
<dbReference type="InterPro" id="IPR052999">
    <property type="entry name" value="PTS1_Protein"/>
</dbReference>
<dbReference type="VEuPathDB" id="FungiDB:LELG_00436"/>
<dbReference type="EMBL" id="CH981524">
    <property type="protein sequence ID" value="EDK42258.1"/>
    <property type="molecule type" value="Genomic_DNA"/>
</dbReference>